<dbReference type="Proteomes" id="UP001157461">
    <property type="component" value="Unassembled WGS sequence"/>
</dbReference>
<accession>A0ABT6IEY0</accession>
<gene>
    <name evidence="2" type="ORF">OMP44_09140</name>
</gene>
<feature type="region of interest" description="Disordered" evidence="1">
    <location>
        <begin position="225"/>
        <end position="291"/>
    </location>
</feature>
<reference evidence="2 3" key="1">
    <citation type="submission" date="2022-10" db="EMBL/GenBank/DDBJ databases">
        <title>A novel Pseudomonas species, isolated from Passiflora incarnata leaves.</title>
        <authorList>
            <person name="Cueva-Yesquen L.G."/>
            <person name="Fantinatti-Garboggini F."/>
        </authorList>
    </citation>
    <scope>NUCLEOTIDE SEQUENCE [LARGE SCALE GENOMIC DNA]</scope>
    <source>
        <strain evidence="2 3">CBMAI 2609</strain>
    </source>
</reference>
<comment type="caution">
    <text evidence="2">The sequence shown here is derived from an EMBL/GenBank/DDBJ whole genome shotgun (WGS) entry which is preliminary data.</text>
</comment>
<evidence type="ECO:0000256" key="1">
    <source>
        <dbReference type="SAM" id="MobiDB-lite"/>
    </source>
</evidence>
<name>A0ABT6IEY0_9PSED</name>
<organism evidence="2 3">
    <name type="scientific">Pseudomonas flavocrustae</name>
    <dbReference type="NCBI Taxonomy" id="2991719"/>
    <lineage>
        <taxon>Bacteria</taxon>
        <taxon>Pseudomonadati</taxon>
        <taxon>Pseudomonadota</taxon>
        <taxon>Gammaproteobacteria</taxon>
        <taxon>Pseudomonadales</taxon>
        <taxon>Pseudomonadaceae</taxon>
        <taxon>Pseudomonas</taxon>
    </lineage>
</organism>
<protein>
    <submittedName>
        <fullName evidence="2">Uncharacterized protein</fullName>
    </submittedName>
</protein>
<proteinExistence type="predicted"/>
<keyword evidence="3" id="KW-1185">Reference proteome</keyword>
<sequence>MTLMKSIAKDGLGTVSILVSTAGNKYKAWDGNRRVACLKLLNKPSLCPSPELRRRIEKLGEIYKDNIPKTVECHCCDIEEVLVREVLSRHSGARGGAGQVVWSSYLRTLFLLEHKQSSQYKRAGQYLYWSEGQGIEVEDEFPVSTLARFLKQNALLGLGFVVQDDKLKLVIEQEKAKHMASKVIADLASKALKVDDLRSINQGNDYIASVRFSVGLTEPAEVPAGFDAEDYSVNDDGGDDNYLESEKRSDDWGEDSNSDEPVNPTGTQQNPLGGTVDSAKPSGGDSRIGPRSGLRLKVFSFKGSGLVLPPEEKKVKDIVFELAKLKHSGKDGTPISVAFLLRALVELSTNNYLERYPEAMRKEDSSLRARVKACAEHMCITNAISKERLGAIISNCTNEGGLINITTLQKYLHNTERFPSGETLNALWDEISEYVIACW</sequence>
<feature type="compositionally biased region" description="Acidic residues" evidence="1">
    <location>
        <begin position="227"/>
        <end position="243"/>
    </location>
</feature>
<evidence type="ECO:0000313" key="2">
    <source>
        <dbReference type="EMBL" id="MDH4763060.1"/>
    </source>
</evidence>
<dbReference type="EMBL" id="JAPDIQ010000003">
    <property type="protein sequence ID" value="MDH4763060.1"/>
    <property type="molecule type" value="Genomic_DNA"/>
</dbReference>
<evidence type="ECO:0000313" key="3">
    <source>
        <dbReference type="Proteomes" id="UP001157461"/>
    </source>
</evidence>
<dbReference type="RefSeq" id="WP_280307455.1">
    <property type="nucleotide sequence ID" value="NZ_JAPDIQ010000003.1"/>
</dbReference>